<comment type="function">
    <text evidence="5">Methylates the class 1 translation termination release factors RF1/PrfA and RF2/PrfB on the glutamine residue of the universally conserved GGQ motif.</text>
</comment>
<sequence length="272" mass="28907">MNLSAAIKHLAAQGVPDPAGDARRLFDWAYAIGQQAPEPQTRDTPNDLTREMFDIALSGRAARKPVSQILGRRAFWKHDFIVTPDVLDPRPDTETLVEAALALPWRRVLDLGTGSGVILLSLLAARPGAAGTGTDVSDAALAVARRNAVQLGVQDRATLLRSDWFVAITGRFDLIVSNPPYIAADEMGTLMPEVRDHEPRIALTDEGDGLSAYRAICAGALAHLAPGGALIVEIGHRQGAAVAALFRDAGLSDVCILPDLDGRDRVVCGRAG</sequence>
<dbReference type="PROSITE" id="PS00092">
    <property type="entry name" value="N6_MTASE"/>
    <property type="match status" value="1"/>
</dbReference>
<dbReference type="Gene3D" id="3.40.50.150">
    <property type="entry name" value="Vaccinia Virus protein VP39"/>
    <property type="match status" value="1"/>
</dbReference>
<evidence type="ECO:0000313" key="7">
    <source>
        <dbReference type="EMBL" id="MFD1508713.1"/>
    </source>
</evidence>
<comment type="similarity">
    <text evidence="5">Belongs to the protein N5-glutamine methyltransferase family. PrmC subfamily.</text>
</comment>
<dbReference type="RefSeq" id="WP_379913598.1">
    <property type="nucleotide sequence ID" value="NZ_JBHUDD010000037.1"/>
</dbReference>
<dbReference type="InterPro" id="IPR019874">
    <property type="entry name" value="RF_methyltr_PrmC"/>
</dbReference>
<dbReference type="InterPro" id="IPR050320">
    <property type="entry name" value="N5-glutamine_MTase"/>
</dbReference>
<dbReference type="InterPro" id="IPR004556">
    <property type="entry name" value="HemK-like"/>
</dbReference>
<dbReference type="InterPro" id="IPR029063">
    <property type="entry name" value="SAM-dependent_MTases_sf"/>
</dbReference>
<dbReference type="NCBIfam" id="TIGR00536">
    <property type="entry name" value="hemK_fam"/>
    <property type="match status" value="1"/>
</dbReference>
<dbReference type="PANTHER" id="PTHR18895">
    <property type="entry name" value="HEMK METHYLTRANSFERASE"/>
    <property type="match status" value="1"/>
</dbReference>
<name>A0ABW4EBL2_9RHOB</name>
<keyword evidence="2 5" id="KW-0808">Transferase</keyword>
<accession>A0ABW4EBL2</accession>
<feature type="domain" description="Methyltransferase small" evidence="6">
    <location>
        <begin position="93"/>
        <end position="186"/>
    </location>
</feature>
<evidence type="ECO:0000259" key="6">
    <source>
        <dbReference type="Pfam" id="PF05175"/>
    </source>
</evidence>
<feature type="binding site" evidence="5">
    <location>
        <begin position="178"/>
        <end position="181"/>
    </location>
    <ligand>
        <name>substrate</name>
    </ligand>
</feature>
<dbReference type="SUPFAM" id="SSF53335">
    <property type="entry name" value="S-adenosyl-L-methionine-dependent methyltransferases"/>
    <property type="match status" value="1"/>
</dbReference>
<protein>
    <recommendedName>
        <fullName evidence="5">Release factor glutamine methyltransferase</fullName>
        <shortName evidence="5">RF MTase</shortName>
        <ecNumber evidence="5">2.1.1.297</ecNumber>
    </recommendedName>
    <alternativeName>
        <fullName evidence="5">N5-glutamine methyltransferase PrmC</fullName>
    </alternativeName>
    <alternativeName>
        <fullName evidence="5">Protein-(glutamine-N5) MTase PrmC</fullName>
    </alternativeName>
    <alternativeName>
        <fullName evidence="5">Protein-glutamine N-methyltransferase PrmC</fullName>
    </alternativeName>
</protein>
<feature type="binding site" evidence="5">
    <location>
        <position position="135"/>
    </location>
    <ligand>
        <name>S-adenosyl-L-methionine</name>
        <dbReference type="ChEBI" id="CHEBI:59789"/>
    </ligand>
</feature>
<dbReference type="PANTHER" id="PTHR18895:SF74">
    <property type="entry name" value="MTRF1L RELEASE FACTOR GLUTAMINE METHYLTRANSFERASE"/>
    <property type="match status" value="1"/>
</dbReference>
<keyword evidence="1 5" id="KW-0489">Methyltransferase</keyword>
<evidence type="ECO:0000256" key="3">
    <source>
        <dbReference type="ARBA" id="ARBA00022691"/>
    </source>
</evidence>
<reference evidence="8" key="1">
    <citation type="journal article" date="2019" name="Int. J. Syst. Evol. Microbiol.">
        <title>The Global Catalogue of Microorganisms (GCM) 10K type strain sequencing project: providing services to taxonomists for standard genome sequencing and annotation.</title>
        <authorList>
            <consortium name="The Broad Institute Genomics Platform"/>
            <consortium name="The Broad Institute Genome Sequencing Center for Infectious Disease"/>
            <person name="Wu L."/>
            <person name="Ma J."/>
        </authorList>
    </citation>
    <scope>NUCLEOTIDE SEQUENCE [LARGE SCALE GENOMIC DNA]</scope>
    <source>
        <strain evidence="8">CGMCC 1.12477</strain>
    </source>
</reference>
<proteinExistence type="inferred from homology"/>
<dbReference type="EMBL" id="JBHUDD010000037">
    <property type="protein sequence ID" value="MFD1508713.1"/>
    <property type="molecule type" value="Genomic_DNA"/>
</dbReference>
<dbReference type="Gene3D" id="1.10.8.10">
    <property type="entry name" value="DNA helicase RuvA subunit, C-terminal domain"/>
    <property type="match status" value="1"/>
</dbReference>
<dbReference type="GO" id="GO:0032259">
    <property type="term" value="P:methylation"/>
    <property type="evidence" value="ECO:0007669"/>
    <property type="project" value="UniProtKB-KW"/>
</dbReference>
<evidence type="ECO:0000313" key="8">
    <source>
        <dbReference type="Proteomes" id="UP001597186"/>
    </source>
</evidence>
<dbReference type="Pfam" id="PF05175">
    <property type="entry name" value="MTS"/>
    <property type="match status" value="1"/>
</dbReference>
<evidence type="ECO:0000256" key="2">
    <source>
        <dbReference type="ARBA" id="ARBA00022679"/>
    </source>
</evidence>
<dbReference type="InterPro" id="IPR002052">
    <property type="entry name" value="DNA_methylase_N6_adenine_CS"/>
</dbReference>
<dbReference type="CDD" id="cd02440">
    <property type="entry name" value="AdoMet_MTases"/>
    <property type="match status" value="1"/>
</dbReference>
<evidence type="ECO:0000256" key="4">
    <source>
        <dbReference type="ARBA" id="ARBA00048391"/>
    </source>
</evidence>
<dbReference type="HAMAP" id="MF_02126">
    <property type="entry name" value="RF_methyltr_PrmC"/>
    <property type="match status" value="1"/>
</dbReference>
<dbReference type="Proteomes" id="UP001597186">
    <property type="component" value="Unassembled WGS sequence"/>
</dbReference>
<comment type="caution">
    <text evidence="7">The sequence shown here is derived from an EMBL/GenBank/DDBJ whole genome shotgun (WGS) entry which is preliminary data.</text>
</comment>
<dbReference type="InterPro" id="IPR007848">
    <property type="entry name" value="Small_mtfrase_dom"/>
</dbReference>
<dbReference type="GO" id="GO:0102559">
    <property type="term" value="F:peptide chain release factor N(5)-glutamine methyltransferase activity"/>
    <property type="evidence" value="ECO:0007669"/>
    <property type="project" value="UniProtKB-EC"/>
</dbReference>
<dbReference type="EC" id="2.1.1.297" evidence="5"/>
<evidence type="ECO:0000256" key="1">
    <source>
        <dbReference type="ARBA" id="ARBA00022603"/>
    </source>
</evidence>
<dbReference type="NCBIfam" id="TIGR03534">
    <property type="entry name" value="RF_mod_PrmC"/>
    <property type="match status" value="1"/>
</dbReference>
<keyword evidence="3 5" id="KW-0949">S-adenosyl-L-methionine</keyword>
<gene>
    <name evidence="5 7" type="primary">prmC</name>
    <name evidence="7" type="ORF">ACFTOW_04795</name>
</gene>
<comment type="catalytic activity">
    <reaction evidence="4 5">
        <text>L-glutaminyl-[peptide chain release factor] + S-adenosyl-L-methionine = N(5)-methyl-L-glutaminyl-[peptide chain release factor] + S-adenosyl-L-homocysteine + H(+)</text>
        <dbReference type="Rhea" id="RHEA:42896"/>
        <dbReference type="Rhea" id="RHEA-COMP:10271"/>
        <dbReference type="Rhea" id="RHEA-COMP:10272"/>
        <dbReference type="ChEBI" id="CHEBI:15378"/>
        <dbReference type="ChEBI" id="CHEBI:30011"/>
        <dbReference type="ChEBI" id="CHEBI:57856"/>
        <dbReference type="ChEBI" id="CHEBI:59789"/>
        <dbReference type="ChEBI" id="CHEBI:61891"/>
        <dbReference type="EC" id="2.1.1.297"/>
    </reaction>
</comment>
<evidence type="ECO:0000256" key="5">
    <source>
        <dbReference type="HAMAP-Rule" id="MF_02126"/>
    </source>
</evidence>
<feature type="binding site" evidence="5">
    <location>
        <position position="178"/>
    </location>
    <ligand>
        <name>S-adenosyl-L-methionine</name>
        <dbReference type="ChEBI" id="CHEBI:59789"/>
    </ligand>
</feature>
<feature type="binding site" evidence="5">
    <location>
        <begin position="112"/>
        <end position="116"/>
    </location>
    <ligand>
        <name>S-adenosyl-L-methionine</name>
        <dbReference type="ChEBI" id="CHEBI:59789"/>
    </ligand>
</feature>
<organism evidence="7 8">
    <name type="scientific">Lacimonas salitolerans</name>
    <dbReference type="NCBI Taxonomy" id="1323750"/>
    <lineage>
        <taxon>Bacteria</taxon>
        <taxon>Pseudomonadati</taxon>
        <taxon>Pseudomonadota</taxon>
        <taxon>Alphaproteobacteria</taxon>
        <taxon>Rhodobacterales</taxon>
        <taxon>Paracoccaceae</taxon>
        <taxon>Lacimonas</taxon>
    </lineage>
</organism>
<feature type="binding site" evidence="5">
    <location>
        <position position="164"/>
    </location>
    <ligand>
        <name>S-adenosyl-L-methionine</name>
        <dbReference type="ChEBI" id="CHEBI:59789"/>
    </ligand>
</feature>
<keyword evidence="8" id="KW-1185">Reference proteome</keyword>